<dbReference type="EMBL" id="LAZR01014371">
    <property type="protein sequence ID" value="KKM17781.1"/>
    <property type="molecule type" value="Genomic_DNA"/>
</dbReference>
<feature type="compositionally biased region" description="Acidic residues" evidence="1">
    <location>
        <begin position="126"/>
        <end position="136"/>
    </location>
</feature>
<gene>
    <name evidence="2" type="ORF">LCGC14_1672310</name>
</gene>
<reference evidence="2" key="1">
    <citation type="journal article" date="2015" name="Nature">
        <title>Complex archaea that bridge the gap between prokaryotes and eukaryotes.</title>
        <authorList>
            <person name="Spang A."/>
            <person name="Saw J.H."/>
            <person name="Jorgensen S.L."/>
            <person name="Zaremba-Niedzwiedzka K."/>
            <person name="Martijn J."/>
            <person name="Lind A.E."/>
            <person name="van Eijk R."/>
            <person name="Schleper C."/>
            <person name="Guy L."/>
            <person name="Ettema T.J."/>
        </authorList>
    </citation>
    <scope>NUCLEOTIDE SEQUENCE</scope>
</reference>
<evidence type="ECO:0000313" key="2">
    <source>
        <dbReference type="EMBL" id="KKM17781.1"/>
    </source>
</evidence>
<sequence length="136" mass="15485">MKIVDNREPLLAPNNKDRYTIQFEKDQPSLEAHVSHFIKLLVQQMLVDNMADSQHGLKVLDLVEDHESPPKRLEFEDADYTWLVKKVDCAAPKIFGLMAQRFRDALEPMSVADKKAARNGKQDAAMPEEEPAPTEV</sequence>
<comment type="caution">
    <text evidence="2">The sequence shown here is derived from an EMBL/GenBank/DDBJ whole genome shotgun (WGS) entry which is preliminary data.</text>
</comment>
<proteinExistence type="predicted"/>
<evidence type="ECO:0000256" key="1">
    <source>
        <dbReference type="SAM" id="MobiDB-lite"/>
    </source>
</evidence>
<organism evidence="2">
    <name type="scientific">marine sediment metagenome</name>
    <dbReference type="NCBI Taxonomy" id="412755"/>
    <lineage>
        <taxon>unclassified sequences</taxon>
        <taxon>metagenomes</taxon>
        <taxon>ecological metagenomes</taxon>
    </lineage>
</organism>
<protein>
    <submittedName>
        <fullName evidence="2">Uncharacterized protein</fullName>
    </submittedName>
</protein>
<accession>A0A0F9HR12</accession>
<feature type="region of interest" description="Disordered" evidence="1">
    <location>
        <begin position="113"/>
        <end position="136"/>
    </location>
</feature>
<dbReference type="AlphaFoldDB" id="A0A0F9HR12"/>
<name>A0A0F9HR12_9ZZZZ</name>